<geneLocation type="plasmid" evidence="3 5">
    <name>unnamed1</name>
</geneLocation>
<dbReference type="STRING" id="1367849.GCA_000518585_02065"/>
<dbReference type="OrthoDB" id="287932at2"/>
<keyword evidence="2" id="KW-0560">Oxidoreductase</keyword>
<dbReference type="RefSeq" id="WP_027674854.1">
    <property type="nucleotide sequence ID" value="NZ_CP039693.1"/>
</dbReference>
<dbReference type="EMBL" id="CP039693">
    <property type="protein sequence ID" value="QCJ00706.1"/>
    <property type="molecule type" value="Genomic_DNA"/>
</dbReference>
<dbReference type="InterPro" id="IPR007138">
    <property type="entry name" value="ABM_dom"/>
</dbReference>
<geneLocation type="plasmid" evidence="4">
    <name>palcfbp5473</name>
</geneLocation>
<keyword evidence="2" id="KW-0503">Monooxygenase</keyword>
<dbReference type="Pfam" id="PF03992">
    <property type="entry name" value="ABM"/>
    <property type="match status" value="1"/>
</dbReference>
<dbReference type="SUPFAM" id="SSF54909">
    <property type="entry name" value="Dimeric alpha+beta barrel"/>
    <property type="match status" value="1"/>
</dbReference>
<feature type="domain" description="ABM" evidence="1">
    <location>
        <begin position="1"/>
        <end position="75"/>
    </location>
</feature>
<geneLocation type="plasmid" evidence="2">
    <name>pAlCFBP5473</name>
</geneLocation>
<keyword evidence="2" id="KW-0614">Plasmid</keyword>
<dbReference type="InterPro" id="IPR011008">
    <property type="entry name" value="Dimeric_a/b-barrel"/>
</dbReference>
<keyword evidence="5" id="KW-1185">Reference proteome</keyword>
<evidence type="ECO:0000259" key="1">
    <source>
        <dbReference type="Pfam" id="PF03992"/>
    </source>
</evidence>
<organism evidence="2 4">
    <name type="scientific">Agrobacterium larrymoorei</name>
    <dbReference type="NCBI Taxonomy" id="160699"/>
    <lineage>
        <taxon>Bacteria</taxon>
        <taxon>Pseudomonadati</taxon>
        <taxon>Pseudomonadota</taxon>
        <taxon>Alphaproteobacteria</taxon>
        <taxon>Hyphomicrobiales</taxon>
        <taxon>Rhizobiaceae</taxon>
        <taxon>Rhizobium/Agrobacterium group</taxon>
        <taxon>Agrobacterium</taxon>
    </lineage>
</organism>
<evidence type="ECO:0000313" key="4">
    <source>
        <dbReference type="Proteomes" id="UP000298545"/>
    </source>
</evidence>
<dbReference type="Proteomes" id="UP000826513">
    <property type="component" value="Plasmid unnamed1"/>
</dbReference>
<reference evidence="2 4" key="1">
    <citation type="submission" date="2019-04" db="EMBL/GenBank/DDBJ databases">
        <title>Complete genome sequence of Agrobacterium larrymoorei CFBP5473.</title>
        <authorList>
            <person name="Haryono M."/>
            <person name="Chou L."/>
            <person name="Lin Y.-C."/>
            <person name="Lai E.-M."/>
            <person name="Kuo C.-H."/>
        </authorList>
    </citation>
    <scope>NUCLEOTIDE SEQUENCE [LARGE SCALE GENOMIC DNA]</scope>
    <source>
        <strain evidence="2 4">CFBP5473</strain>
        <plasmid evidence="4">palcfbp5473</plasmid>
        <plasmid evidence="2">pAlCFBP5473</plasmid>
    </source>
</reference>
<proteinExistence type="predicted"/>
<accession>A0A4D7DTD2</accession>
<dbReference type="EMBL" id="CP072170">
    <property type="protein sequence ID" value="QYA10707.1"/>
    <property type="molecule type" value="Genomic_DNA"/>
</dbReference>
<protein>
    <submittedName>
        <fullName evidence="2">Antibiotic biosynthesis monooxygenase</fullName>
    </submittedName>
</protein>
<dbReference type="Gene3D" id="3.30.70.100">
    <property type="match status" value="1"/>
</dbReference>
<evidence type="ECO:0000313" key="5">
    <source>
        <dbReference type="Proteomes" id="UP000826513"/>
    </source>
</evidence>
<name>A0A4D7DTD2_9HYPH</name>
<gene>
    <name evidence="2" type="ORF">CFBP5473_22185</name>
    <name evidence="3" type="ORF">J5285_24435</name>
</gene>
<reference evidence="3 5" key="2">
    <citation type="submission" date="2021-03" db="EMBL/GenBank/DDBJ databases">
        <title>Rapid diversification of plasmids in a genus of pathogenic and nitrogen fixing bacteria.</title>
        <authorList>
            <person name="Weisberg A.J."/>
            <person name="Miller M."/>
            <person name="Ream W."/>
            <person name="Grunwald N.J."/>
            <person name="Chang J.H."/>
        </authorList>
    </citation>
    <scope>NUCLEOTIDE SEQUENCE [LARGE SCALE GENOMIC DNA]</scope>
    <source>
        <strain evidence="3 5">AF3.44</strain>
        <plasmid evidence="3 5">unnamed1</plasmid>
    </source>
</reference>
<dbReference type="Proteomes" id="UP000298545">
    <property type="component" value="Plasmid pAlCFBP5473"/>
</dbReference>
<sequence>MLIVVGYVQIDPADLNEFTEDLKFLAMAARRRPGNISRDRAIDDQQSGRLLVAERWADEMSLSAHLCSDVTVAFVNRWRRRMKSDVRKYDASNERALAED</sequence>
<evidence type="ECO:0000313" key="3">
    <source>
        <dbReference type="EMBL" id="QYA10707.1"/>
    </source>
</evidence>
<dbReference type="KEGG" id="alf:CFBP5473_22185"/>
<evidence type="ECO:0000313" key="2">
    <source>
        <dbReference type="EMBL" id="QCJ00706.1"/>
    </source>
</evidence>
<dbReference type="GO" id="GO:0004497">
    <property type="term" value="F:monooxygenase activity"/>
    <property type="evidence" value="ECO:0007669"/>
    <property type="project" value="UniProtKB-KW"/>
</dbReference>
<dbReference type="AlphaFoldDB" id="A0A4D7DTD2"/>